<organism evidence="2 3">
    <name type="scientific">Gibbsiella quercinecans</name>
    <dbReference type="NCBI Taxonomy" id="929813"/>
    <lineage>
        <taxon>Bacteria</taxon>
        <taxon>Pseudomonadati</taxon>
        <taxon>Pseudomonadota</taxon>
        <taxon>Gammaproteobacteria</taxon>
        <taxon>Enterobacterales</taxon>
        <taxon>Yersiniaceae</taxon>
        <taxon>Gibbsiella</taxon>
    </lineage>
</organism>
<name>A0A250AZK5_9GAMM</name>
<evidence type="ECO:0000313" key="3">
    <source>
        <dbReference type="Proteomes" id="UP000217182"/>
    </source>
</evidence>
<dbReference type="AlphaFoldDB" id="A0A250AZK5"/>
<evidence type="ECO:0000256" key="1">
    <source>
        <dbReference type="SAM" id="Phobius"/>
    </source>
</evidence>
<dbReference type="KEGG" id="gqu:AWC35_07855"/>
<keyword evidence="1" id="KW-1133">Transmembrane helix</keyword>
<reference evidence="2 3" key="1">
    <citation type="submission" date="2016-01" db="EMBL/GenBank/DDBJ databases">
        <authorList>
            <person name="Oliw E.H."/>
        </authorList>
    </citation>
    <scope>NUCLEOTIDE SEQUENCE [LARGE SCALE GENOMIC DNA]</scope>
    <source>
        <strain evidence="2 3">FRB97</strain>
    </source>
</reference>
<dbReference type="EMBL" id="CP014136">
    <property type="protein sequence ID" value="ATA19265.1"/>
    <property type="molecule type" value="Genomic_DNA"/>
</dbReference>
<accession>A0A250AZK5</accession>
<sequence>MLNTINTKYLATYVSVTESIKRFKLSEKGVTAVEYGIVIAGVAAVVATVFGSGGTVATLLTNIFAKVTTSVTNSMATGTP</sequence>
<dbReference type="RefSeq" id="WP_095845872.1">
    <property type="nucleotide sequence ID" value="NZ_CP014136.1"/>
</dbReference>
<keyword evidence="1" id="KW-0812">Transmembrane</keyword>
<dbReference type="Proteomes" id="UP000217182">
    <property type="component" value="Chromosome"/>
</dbReference>
<keyword evidence="3" id="KW-1185">Reference proteome</keyword>
<keyword evidence="1" id="KW-0472">Membrane</keyword>
<evidence type="ECO:0000313" key="2">
    <source>
        <dbReference type="EMBL" id="ATA19265.1"/>
    </source>
</evidence>
<protein>
    <recommendedName>
        <fullName evidence="4">Pilus assembly protein</fullName>
    </recommendedName>
</protein>
<gene>
    <name evidence="2" type="ORF">AWC35_07855</name>
</gene>
<feature type="transmembrane region" description="Helical" evidence="1">
    <location>
        <begin position="35"/>
        <end position="60"/>
    </location>
</feature>
<proteinExistence type="predicted"/>
<evidence type="ECO:0008006" key="4">
    <source>
        <dbReference type="Google" id="ProtNLM"/>
    </source>
</evidence>